<evidence type="ECO:0000313" key="5">
    <source>
        <dbReference type="EMBL" id="KAH8028077.1"/>
    </source>
</evidence>
<accession>A0A9J6E1P5</accession>
<sequence length="297" mass="33543">MRRYKVIEAPDKGVQTVLDARERRICSGGRWRRGNGVEDMCPRVVRHSVSHFSECVYWDISCSYEDRDHALRLALEEQFTYGSGAAALKYQLSRRLHPEGRMYRHLRKLGRRRPSDYDGSGVGDEEDDTSASTARNLYEARDENDSSSTLSDSYRFALIGVEGPTDCVGVSEPDPAVLRSSIAQFMVELLQNLVESRREPTSNVVFSPLVVETTLALLYSMAAGPTAEQIANAMHIQCAKIDLQKHVLRHACSRPTVFRPYFTLNNRIQLRARPPEDTSVNDLPTLARAFDVDLKYA</sequence>
<evidence type="ECO:0000256" key="1">
    <source>
        <dbReference type="ARBA" id="ARBA00022690"/>
    </source>
</evidence>
<evidence type="ECO:0000259" key="4">
    <source>
        <dbReference type="Pfam" id="PF00079"/>
    </source>
</evidence>
<feature type="region of interest" description="Disordered" evidence="3">
    <location>
        <begin position="107"/>
        <end position="131"/>
    </location>
</feature>
<feature type="domain" description="Serpin" evidence="4">
    <location>
        <begin position="181"/>
        <end position="238"/>
    </location>
</feature>
<dbReference type="Gene3D" id="3.30.497.10">
    <property type="entry name" value="Antithrombin, subunit I, domain 2"/>
    <property type="match status" value="1"/>
</dbReference>
<dbReference type="EMBL" id="JABSTU010000006">
    <property type="protein sequence ID" value="KAH8028077.1"/>
    <property type="molecule type" value="Genomic_DNA"/>
</dbReference>
<reference evidence="5" key="2">
    <citation type="submission" date="2021-09" db="EMBL/GenBank/DDBJ databases">
        <authorList>
            <person name="Jia N."/>
            <person name="Wang J."/>
            <person name="Shi W."/>
            <person name="Du L."/>
            <person name="Sun Y."/>
            <person name="Zhan W."/>
            <person name="Jiang J."/>
            <person name="Wang Q."/>
            <person name="Zhang B."/>
            <person name="Ji P."/>
            <person name="Sakyi L.B."/>
            <person name="Cui X."/>
            <person name="Yuan T."/>
            <person name="Jiang B."/>
            <person name="Yang W."/>
            <person name="Lam T.T.-Y."/>
            <person name="Chang Q."/>
            <person name="Ding S."/>
            <person name="Wang X."/>
            <person name="Zhu J."/>
            <person name="Ruan X."/>
            <person name="Zhao L."/>
            <person name="Wei J."/>
            <person name="Que T."/>
            <person name="Du C."/>
            <person name="Cheng J."/>
            <person name="Dai P."/>
            <person name="Han X."/>
            <person name="Huang E."/>
            <person name="Gao Y."/>
            <person name="Liu J."/>
            <person name="Shao H."/>
            <person name="Ye R."/>
            <person name="Li L."/>
            <person name="Wei W."/>
            <person name="Wang X."/>
            <person name="Wang C."/>
            <person name="Huo Q."/>
            <person name="Li W."/>
            <person name="Guo W."/>
            <person name="Chen H."/>
            <person name="Chen S."/>
            <person name="Zhou L."/>
            <person name="Zhou L."/>
            <person name="Ni X."/>
            <person name="Tian J."/>
            <person name="Zhou Y."/>
            <person name="Sheng Y."/>
            <person name="Liu T."/>
            <person name="Pan Y."/>
            <person name="Xia L."/>
            <person name="Li J."/>
            <person name="Zhao F."/>
            <person name="Cao W."/>
        </authorList>
    </citation>
    <scope>NUCLEOTIDE SEQUENCE</scope>
    <source>
        <strain evidence="5">Rmic-2018</strain>
        <tissue evidence="5">Larvae</tissue>
    </source>
</reference>
<evidence type="ECO:0000313" key="6">
    <source>
        <dbReference type="Proteomes" id="UP000821866"/>
    </source>
</evidence>
<proteinExistence type="predicted"/>
<evidence type="ECO:0000256" key="3">
    <source>
        <dbReference type="SAM" id="MobiDB-lite"/>
    </source>
</evidence>
<dbReference type="GO" id="GO:0004867">
    <property type="term" value="F:serine-type endopeptidase inhibitor activity"/>
    <property type="evidence" value="ECO:0007669"/>
    <property type="project" value="UniProtKB-KW"/>
</dbReference>
<keyword evidence="2" id="KW-0722">Serine protease inhibitor</keyword>
<dbReference type="SUPFAM" id="SSF56574">
    <property type="entry name" value="Serpins"/>
    <property type="match status" value="1"/>
</dbReference>
<dbReference type="InterPro" id="IPR036186">
    <property type="entry name" value="Serpin_sf"/>
</dbReference>
<evidence type="ECO:0000256" key="2">
    <source>
        <dbReference type="ARBA" id="ARBA00022900"/>
    </source>
</evidence>
<keyword evidence="1" id="KW-0646">Protease inhibitor</keyword>
<dbReference type="VEuPathDB" id="VectorBase:LOC119168158"/>
<dbReference type="Proteomes" id="UP000821866">
    <property type="component" value="Chromosome 4"/>
</dbReference>
<gene>
    <name evidence="5" type="ORF">HPB51_012663</name>
</gene>
<dbReference type="InterPro" id="IPR023796">
    <property type="entry name" value="Serpin_dom"/>
</dbReference>
<keyword evidence="6" id="KW-1185">Reference proteome</keyword>
<name>A0A9J6E1P5_RHIMP</name>
<comment type="caution">
    <text evidence="5">The sequence shown here is derived from an EMBL/GenBank/DDBJ whole genome shotgun (WGS) entry which is preliminary data.</text>
</comment>
<dbReference type="Pfam" id="PF00079">
    <property type="entry name" value="Serpin"/>
    <property type="match status" value="1"/>
</dbReference>
<organism evidence="5 6">
    <name type="scientific">Rhipicephalus microplus</name>
    <name type="common">Cattle tick</name>
    <name type="synonym">Boophilus microplus</name>
    <dbReference type="NCBI Taxonomy" id="6941"/>
    <lineage>
        <taxon>Eukaryota</taxon>
        <taxon>Metazoa</taxon>
        <taxon>Ecdysozoa</taxon>
        <taxon>Arthropoda</taxon>
        <taxon>Chelicerata</taxon>
        <taxon>Arachnida</taxon>
        <taxon>Acari</taxon>
        <taxon>Parasitiformes</taxon>
        <taxon>Ixodida</taxon>
        <taxon>Ixodoidea</taxon>
        <taxon>Ixodidae</taxon>
        <taxon>Rhipicephalinae</taxon>
        <taxon>Rhipicephalus</taxon>
        <taxon>Boophilus</taxon>
    </lineage>
</organism>
<dbReference type="AlphaFoldDB" id="A0A9J6E1P5"/>
<protein>
    <recommendedName>
        <fullName evidence="4">Serpin domain-containing protein</fullName>
    </recommendedName>
</protein>
<dbReference type="InterPro" id="IPR042178">
    <property type="entry name" value="Serpin_sf_1"/>
</dbReference>
<reference evidence="5" key="1">
    <citation type="journal article" date="2020" name="Cell">
        <title>Large-Scale Comparative Analyses of Tick Genomes Elucidate Their Genetic Diversity and Vector Capacities.</title>
        <authorList>
            <consortium name="Tick Genome and Microbiome Consortium (TIGMIC)"/>
            <person name="Jia N."/>
            <person name="Wang J."/>
            <person name="Shi W."/>
            <person name="Du L."/>
            <person name="Sun Y."/>
            <person name="Zhan W."/>
            <person name="Jiang J.F."/>
            <person name="Wang Q."/>
            <person name="Zhang B."/>
            <person name="Ji P."/>
            <person name="Bell-Sakyi L."/>
            <person name="Cui X.M."/>
            <person name="Yuan T.T."/>
            <person name="Jiang B.G."/>
            <person name="Yang W.F."/>
            <person name="Lam T.T."/>
            <person name="Chang Q.C."/>
            <person name="Ding S.J."/>
            <person name="Wang X.J."/>
            <person name="Zhu J.G."/>
            <person name="Ruan X.D."/>
            <person name="Zhao L."/>
            <person name="Wei J.T."/>
            <person name="Ye R.Z."/>
            <person name="Que T.C."/>
            <person name="Du C.H."/>
            <person name="Zhou Y.H."/>
            <person name="Cheng J.X."/>
            <person name="Dai P.F."/>
            <person name="Guo W.B."/>
            <person name="Han X.H."/>
            <person name="Huang E.J."/>
            <person name="Li L.F."/>
            <person name="Wei W."/>
            <person name="Gao Y.C."/>
            <person name="Liu J.Z."/>
            <person name="Shao H.Z."/>
            <person name="Wang X."/>
            <person name="Wang C.C."/>
            <person name="Yang T.C."/>
            <person name="Huo Q.B."/>
            <person name="Li W."/>
            <person name="Chen H.Y."/>
            <person name="Chen S.E."/>
            <person name="Zhou L.G."/>
            <person name="Ni X.B."/>
            <person name="Tian J.H."/>
            <person name="Sheng Y."/>
            <person name="Liu T."/>
            <person name="Pan Y.S."/>
            <person name="Xia L.Y."/>
            <person name="Li J."/>
            <person name="Zhao F."/>
            <person name="Cao W.C."/>
        </authorList>
    </citation>
    <scope>NUCLEOTIDE SEQUENCE</scope>
    <source>
        <strain evidence="5">Rmic-2018</strain>
    </source>
</reference>